<evidence type="ECO:0000313" key="8">
    <source>
        <dbReference type="EMBL" id="KKH13907.1"/>
    </source>
</evidence>
<evidence type="ECO:0000313" key="10">
    <source>
        <dbReference type="EMBL" id="KKH20242.1"/>
    </source>
</evidence>
<dbReference type="EMBL" id="JJQA01000109">
    <property type="protein sequence ID" value="KKH13907.1"/>
    <property type="molecule type" value="Genomic_DNA"/>
</dbReference>
<dbReference type="EMBL" id="JJPX01000083">
    <property type="protein sequence ID" value="KKH10234.1"/>
    <property type="molecule type" value="Genomic_DNA"/>
</dbReference>
<feature type="region of interest" description="Disordered" evidence="1">
    <location>
        <begin position="30"/>
        <end position="65"/>
    </location>
</feature>
<gene>
    <name evidence="11" type="ORF">DU37_01940</name>
    <name evidence="7" type="ORF">DU42_11895</name>
    <name evidence="2" type="ORF">DU43_20070</name>
    <name evidence="8" type="ORF">DU44_07270</name>
    <name evidence="9" type="ORF">DU48_06215</name>
    <name evidence="3" type="ORF">DU55_06645</name>
    <name evidence="4" type="ORF">DU57_16305</name>
    <name evidence="6" type="ORF">DU59_03625</name>
    <name evidence="10" type="ORF">DU65_03020</name>
    <name evidence="5" type="ORF">DU69_07560</name>
    <name evidence="12" type="ORF">FQU78_10565</name>
</gene>
<evidence type="ECO:0000313" key="14">
    <source>
        <dbReference type="Proteomes" id="UP000034064"/>
    </source>
</evidence>
<evidence type="ECO:0000313" key="6">
    <source>
        <dbReference type="EMBL" id="KKG88449.1"/>
    </source>
</evidence>
<evidence type="ECO:0000313" key="20">
    <source>
        <dbReference type="Proteomes" id="UP000034817"/>
    </source>
</evidence>
<evidence type="ECO:0000313" key="5">
    <source>
        <dbReference type="EMBL" id="KKG87733.1"/>
    </source>
</evidence>
<dbReference type="EMBL" id="JJQF01000131">
    <property type="protein sequence ID" value="KKH27364.1"/>
    <property type="molecule type" value="Genomic_DNA"/>
</dbReference>
<dbReference type="Proteomes" id="UP000034409">
    <property type="component" value="Unassembled WGS sequence"/>
</dbReference>
<dbReference type="Proteomes" id="UP000033987">
    <property type="component" value="Unassembled WGS sequence"/>
</dbReference>
<dbReference type="Proteomes" id="UP000034817">
    <property type="component" value="Unassembled WGS sequence"/>
</dbReference>
<dbReference type="Proteomes" id="UP000034950">
    <property type="component" value="Unassembled WGS sequence"/>
</dbReference>
<organism evidence="3 20">
    <name type="scientific">Methanosarcina mazei</name>
    <name type="common">Methanosarcina frisia</name>
    <dbReference type="NCBI Taxonomy" id="2209"/>
    <lineage>
        <taxon>Archaea</taxon>
        <taxon>Methanobacteriati</taxon>
        <taxon>Methanobacteriota</taxon>
        <taxon>Stenosarchaea group</taxon>
        <taxon>Methanomicrobia</taxon>
        <taxon>Methanosarcinales</taxon>
        <taxon>Methanosarcinaceae</taxon>
        <taxon>Methanosarcina</taxon>
    </lineage>
</organism>
<sequence>MIRSDIRSDIRSNLRSDFEKGRTERLKQLRRKFKLLPGEQKARYNKQADQGLNSGSSNQRHFYKN</sequence>
<feature type="compositionally biased region" description="Polar residues" evidence="1">
    <location>
        <begin position="47"/>
        <end position="65"/>
    </location>
</feature>
<dbReference type="AlphaFoldDB" id="A0A0F8K8W7"/>
<evidence type="ECO:0000313" key="15">
    <source>
        <dbReference type="Proteomes" id="UP000034338"/>
    </source>
</evidence>
<dbReference type="EMBL" id="JJQC01000102">
    <property type="protein sequence ID" value="KKH20242.1"/>
    <property type="molecule type" value="Genomic_DNA"/>
</dbReference>
<evidence type="ECO:0000313" key="3">
    <source>
        <dbReference type="EMBL" id="KKG84313.1"/>
    </source>
</evidence>
<dbReference type="EMBL" id="JJPT01000156">
    <property type="protein sequence ID" value="KKG87733.1"/>
    <property type="molecule type" value="Genomic_DNA"/>
</dbReference>
<evidence type="ECO:0000313" key="21">
    <source>
        <dbReference type="Proteomes" id="UP000034950"/>
    </source>
</evidence>
<evidence type="ECO:0000313" key="16">
    <source>
        <dbReference type="Proteomes" id="UP000034387"/>
    </source>
</evidence>
<accession>A0A0F8K8W7</accession>
<evidence type="ECO:0000313" key="2">
    <source>
        <dbReference type="EMBL" id="KKG67196.1"/>
    </source>
</evidence>
<evidence type="ECO:0000313" key="12">
    <source>
        <dbReference type="EMBL" id="QIB91427.1"/>
    </source>
</evidence>
<dbReference type="Proteomes" id="UP000034338">
    <property type="component" value="Unassembled WGS sequence"/>
</dbReference>
<dbReference type="Proteomes" id="UP000467371">
    <property type="component" value="Chromosome"/>
</dbReference>
<dbReference type="Proteomes" id="UP000034387">
    <property type="component" value="Unassembled WGS sequence"/>
</dbReference>
<evidence type="ECO:0000313" key="19">
    <source>
        <dbReference type="Proteomes" id="UP000034733"/>
    </source>
</evidence>
<dbReference type="EMBL" id="JJQB01000122">
    <property type="protein sequence ID" value="KKH16660.1"/>
    <property type="molecule type" value="Genomic_DNA"/>
</dbReference>
<dbReference type="EMBL" id="JJPP01000002">
    <property type="protein sequence ID" value="KKG84313.1"/>
    <property type="molecule type" value="Genomic_DNA"/>
</dbReference>
<evidence type="ECO:0000313" key="22">
    <source>
        <dbReference type="Proteomes" id="UP000467371"/>
    </source>
</evidence>
<evidence type="ECO:0000313" key="7">
    <source>
        <dbReference type="EMBL" id="KKH10234.1"/>
    </source>
</evidence>
<reference evidence="12 22" key="2">
    <citation type="journal article" date="2020" name="Environ. Microbiol. Rep.">
        <title>Redox cycling of Fe(II) and Fe(III) in magnetite accelerates aceticlastic methanogenesis by Methanosarcina mazei.</title>
        <authorList>
            <person name="Wang H."/>
            <person name="Byrne J.M."/>
            <person name="Liu P."/>
            <person name="Liu J."/>
            <person name="Dong X."/>
            <person name="Lu Y."/>
        </authorList>
    </citation>
    <scope>NUCLEOTIDE SEQUENCE [LARGE SCALE GENOMIC DNA]</scope>
    <source>
        <strain evidence="22">zm-15</strain>
        <strain evidence="12">Zm-15</strain>
    </source>
</reference>
<proteinExistence type="predicted"/>
<dbReference type="EMBL" id="JJPM01000330">
    <property type="protein sequence ID" value="KKG67196.1"/>
    <property type="molecule type" value="Genomic_DNA"/>
</dbReference>
<dbReference type="Proteomes" id="UP000034733">
    <property type="component" value="Unassembled WGS sequence"/>
</dbReference>
<evidence type="ECO:0000313" key="17">
    <source>
        <dbReference type="Proteomes" id="UP000034409"/>
    </source>
</evidence>
<dbReference type="GeneID" id="44087590"/>
<dbReference type="EMBL" id="JJPR01000091">
    <property type="protein sequence ID" value="KKG86376.1"/>
    <property type="molecule type" value="Genomic_DNA"/>
</dbReference>
<dbReference type="Proteomes" id="UP000034657">
    <property type="component" value="Unassembled WGS sequence"/>
</dbReference>
<evidence type="ECO:0000313" key="4">
    <source>
        <dbReference type="EMBL" id="KKG86376.1"/>
    </source>
</evidence>
<evidence type="ECO:0000313" key="9">
    <source>
        <dbReference type="EMBL" id="KKH16660.1"/>
    </source>
</evidence>
<evidence type="ECO:0000313" key="11">
    <source>
        <dbReference type="EMBL" id="KKH27364.1"/>
    </source>
</evidence>
<name>A0A0F8K8W7_METMZ</name>
<evidence type="ECO:0000313" key="18">
    <source>
        <dbReference type="Proteomes" id="UP000034657"/>
    </source>
</evidence>
<evidence type="ECO:0000256" key="1">
    <source>
        <dbReference type="SAM" id="MobiDB-lite"/>
    </source>
</evidence>
<dbReference type="EMBL" id="JJPS01000146">
    <property type="protein sequence ID" value="KKG88449.1"/>
    <property type="molecule type" value="Genomic_DNA"/>
</dbReference>
<dbReference type="RefSeq" id="WP_048039170.1">
    <property type="nucleotide sequence ID" value="NZ_CP042908.1"/>
</dbReference>
<reference evidence="13 14" key="1">
    <citation type="journal article" date="2015" name="ISME J.">
        <title>Genomic and phenotypic differentiation among Methanosarcina mazei populations from Columbia River sediment.</title>
        <authorList>
            <person name="Youngblut N.D."/>
            <person name="Wirth J.S."/>
            <person name="Henriksen J.R."/>
            <person name="Smith M."/>
            <person name="Simon H."/>
            <person name="Metcalf W.W."/>
            <person name="Whitaker R.J."/>
        </authorList>
    </citation>
    <scope>NUCLEOTIDE SEQUENCE [LARGE SCALE GENOMIC DNA]</scope>
    <source>
        <strain evidence="8 14">1.F.A.1A.3</strain>
        <strain evidence="9 19">1.F.A.1B.3</strain>
        <strain evidence="10 13">1.F.A.1B.4</strain>
        <strain evidence="11 15">1.H.A.0.1</strain>
        <strain evidence="2">3.H.A.1A.1</strain>
        <strain evidence="3 20">3.H.A.2.4</strain>
        <strain evidence="4 21">3.H.A.2.6</strain>
        <strain evidence="6 17">3.H.A.2.8</strain>
        <strain evidence="5 18">3.H.M.1A.1</strain>
        <strain evidence="7 16">3.H.M.2.7</strain>
    </source>
</reference>
<protein>
    <submittedName>
        <fullName evidence="3">Uncharacterized protein</fullName>
    </submittedName>
</protein>
<dbReference type="Proteomes" id="UP000034064">
    <property type="component" value="Unassembled WGS sequence"/>
</dbReference>
<dbReference type="EMBL" id="CP042908">
    <property type="protein sequence ID" value="QIB91427.1"/>
    <property type="molecule type" value="Genomic_DNA"/>
</dbReference>
<evidence type="ECO:0000313" key="13">
    <source>
        <dbReference type="Proteomes" id="UP000033987"/>
    </source>
</evidence>